<accession>G5GM26</accession>
<dbReference type="eggNOG" id="ENOG502Z8YX">
    <property type="taxonomic scope" value="Bacteria"/>
</dbReference>
<proteinExistence type="predicted"/>
<dbReference type="STRING" id="679201.HMPREF9334_00307"/>
<dbReference type="Pfam" id="PF10991">
    <property type="entry name" value="Enc34_ssDNA-bd"/>
    <property type="match status" value="1"/>
</dbReference>
<dbReference type="Gene3D" id="2.40.50.140">
    <property type="entry name" value="Nucleic acid-binding proteins"/>
    <property type="match status" value="1"/>
</dbReference>
<dbReference type="InterPro" id="IPR022595">
    <property type="entry name" value="Enc34_ssDNA-bd"/>
</dbReference>
<evidence type="ECO:0008006" key="3">
    <source>
        <dbReference type="Google" id="ProtNLM"/>
    </source>
</evidence>
<sequence length="225" mass="23809">MSYQTRPSDVLLRNVRLSYVRFDKAVSRNPGQEKKYSCTILVPKTDLAQKQAIDSAIEAAIAIGREKYGNAVPPKPKTVIWDGDGYTQSGKEFGPEAKGHWVFTAGLAEARGPVQVVDLSRNPILNQSEIYSGMYANVLVNFYFYKNESVGVGAGLGPVQKVADGEPLGGVLPSADDVFGAPDVAAPIGQTYAAGAPPYAQPSVPPSVASAAMQPQVNPLTGAPM</sequence>
<evidence type="ECO:0000313" key="1">
    <source>
        <dbReference type="EMBL" id="EHG22271.1"/>
    </source>
</evidence>
<dbReference type="AlphaFoldDB" id="G5GM26"/>
<dbReference type="InterPro" id="IPR012340">
    <property type="entry name" value="NA-bd_OB-fold"/>
</dbReference>
<dbReference type="RefSeq" id="WP_006691758.1">
    <property type="nucleotide sequence ID" value="NZ_JH376797.1"/>
</dbReference>
<comment type="caution">
    <text evidence="1">The sequence shown here is derived from an EMBL/GenBank/DDBJ whole genome shotgun (WGS) entry which is preliminary data.</text>
</comment>
<gene>
    <name evidence="1" type="ORF">HMPREF9334_00307</name>
</gene>
<name>G5GM26_9FIRM</name>
<dbReference type="EMBL" id="ACZM01000003">
    <property type="protein sequence ID" value="EHG22271.1"/>
    <property type="molecule type" value="Genomic_DNA"/>
</dbReference>
<dbReference type="PATRIC" id="fig|679201.3.peg.313"/>
<evidence type="ECO:0000313" key="2">
    <source>
        <dbReference type="Proteomes" id="UP000004129"/>
    </source>
</evidence>
<reference evidence="1 2" key="1">
    <citation type="submission" date="2011-08" db="EMBL/GenBank/DDBJ databases">
        <title>The Genome Sequence of Selenomonas infelix ATCC 43532.</title>
        <authorList>
            <consortium name="The Broad Institute Genome Sequencing Platform"/>
            <person name="Earl A."/>
            <person name="Ward D."/>
            <person name="Feldgarden M."/>
            <person name="Gevers D."/>
            <person name="Izard J."/>
            <person name="Blanton J.M."/>
            <person name="Baranova O.V."/>
            <person name="Dewhirst F.E."/>
            <person name="Young S.K."/>
            <person name="Zeng Q."/>
            <person name="Gargeya S."/>
            <person name="Fitzgerald M."/>
            <person name="Haas B."/>
            <person name="Abouelleil A."/>
            <person name="Alvarado L."/>
            <person name="Arachchi H.M."/>
            <person name="Berlin A."/>
            <person name="Brown A."/>
            <person name="Chapman S.B."/>
            <person name="Chen Z."/>
            <person name="Dunbar C."/>
            <person name="Freedman E."/>
            <person name="Gearin G."/>
            <person name="Gellesch M."/>
            <person name="Goldberg J."/>
            <person name="Griggs A."/>
            <person name="Gujja S."/>
            <person name="Heiman D."/>
            <person name="Howarth C."/>
            <person name="Larson L."/>
            <person name="Lui A."/>
            <person name="MacDonald P.J.P."/>
            <person name="Montmayeur A."/>
            <person name="Murphy C."/>
            <person name="Neiman D."/>
            <person name="Pearson M."/>
            <person name="Priest M."/>
            <person name="Roberts A."/>
            <person name="Saif S."/>
            <person name="Shea T."/>
            <person name="Shenoy N."/>
            <person name="Sisk P."/>
            <person name="Stolte C."/>
            <person name="Sykes S."/>
            <person name="Wortman J."/>
            <person name="Nusbaum C."/>
            <person name="Birren B."/>
        </authorList>
    </citation>
    <scope>NUCLEOTIDE SEQUENCE [LARGE SCALE GENOMIC DNA]</scope>
    <source>
        <strain evidence="1 2">ATCC 43532</strain>
    </source>
</reference>
<protein>
    <recommendedName>
        <fullName evidence="3">DUF2815 family protein</fullName>
    </recommendedName>
</protein>
<organism evidence="1 2">
    <name type="scientific">Selenomonas infelix ATCC 43532</name>
    <dbReference type="NCBI Taxonomy" id="679201"/>
    <lineage>
        <taxon>Bacteria</taxon>
        <taxon>Bacillati</taxon>
        <taxon>Bacillota</taxon>
        <taxon>Negativicutes</taxon>
        <taxon>Selenomonadales</taxon>
        <taxon>Selenomonadaceae</taxon>
        <taxon>Selenomonas</taxon>
    </lineage>
</organism>
<keyword evidence="2" id="KW-1185">Reference proteome</keyword>
<dbReference type="Proteomes" id="UP000004129">
    <property type="component" value="Unassembled WGS sequence"/>
</dbReference>
<dbReference type="HOGENOM" id="CLU_087553_0_0_9"/>
<dbReference type="OrthoDB" id="9786575at2"/>
<dbReference type="SUPFAM" id="SSF50249">
    <property type="entry name" value="Nucleic acid-binding proteins"/>
    <property type="match status" value="1"/>
</dbReference>